<sequence>MSRALKLSRKLKAILAAKPKIAQGSFKDEELTYKPKNDNKNGGFTINTIPIKLVIIELITLGQSFSLSHMLASKDVHIGLVKKIAQASPRFSNLIPQQQHTWAIPPNTHLIIKSLNISLFCGQISCFPIFIMKVFSTIDIMHLKYNIYVADIP</sequence>
<reference evidence="2" key="1">
    <citation type="journal article" date="2006" name="PLoS Biol.">
        <title>Macronuclear genome sequence of the ciliate Tetrahymena thermophila, a model eukaryote.</title>
        <authorList>
            <person name="Eisen J.A."/>
            <person name="Coyne R.S."/>
            <person name="Wu M."/>
            <person name="Wu D."/>
            <person name="Thiagarajan M."/>
            <person name="Wortman J.R."/>
            <person name="Badger J.H."/>
            <person name="Ren Q."/>
            <person name="Amedeo P."/>
            <person name="Jones K.M."/>
            <person name="Tallon L.J."/>
            <person name="Delcher A.L."/>
            <person name="Salzberg S.L."/>
            <person name="Silva J.C."/>
            <person name="Haas B.J."/>
            <person name="Majoros W.H."/>
            <person name="Farzad M."/>
            <person name="Carlton J.M."/>
            <person name="Smith R.K. Jr."/>
            <person name="Garg J."/>
            <person name="Pearlman R.E."/>
            <person name="Karrer K.M."/>
            <person name="Sun L."/>
            <person name="Manning G."/>
            <person name="Elde N.C."/>
            <person name="Turkewitz A.P."/>
            <person name="Asai D.J."/>
            <person name="Wilkes D.E."/>
            <person name="Wang Y."/>
            <person name="Cai H."/>
            <person name="Collins K."/>
            <person name="Stewart B.A."/>
            <person name="Lee S.R."/>
            <person name="Wilamowska K."/>
            <person name="Weinberg Z."/>
            <person name="Ruzzo W.L."/>
            <person name="Wloga D."/>
            <person name="Gaertig J."/>
            <person name="Frankel J."/>
            <person name="Tsao C.-C."/>
            <person name="Gorovsky M.A."/>
            <person name="Keeling P.J."/>
            <person name="Waller R.F."/>
            <person name="Patron N.J."/>
            <person name="Cherry J.M."/>
            <person name="Stover N.A."/>
            <person name="Krieger C.J."/>
            <person name="del Toro C."/>
            <person name="Ryder H.F."/>
            <person name="Williamson S.C."/>
            <person name="Barbeau R.A."/>
            <person name="Hamilton E.P."/>
            <person name="Orias E."/>
        </authorList>
    </citation>
    <scope>NUCLEOTIDE SEQUENCE [LARGE SCALE GENOMIC DNA]</scope>
    <source>
        <strain evidence="2">SB210</strain>
    </source>
</reference>
<dbReference type="InParanoid" id="W7XHT9"/>
<evidence type="ECO:0000313" key="1">
    <source>
        <dbReference type="EMBL" id="EWS74041.1"/>
    </source>
</evidence>
<dbReference type="Proteomes" id="UP000009168">
    <property type="component" value="Unassembled WGS sequence"/>
</dbReference>
<proteinExistence type="predicted"/>
<name>W7XHT9_TETTS</name>
<gene>
    <name evidence="1" type="ORF">TTHERM_000339869</name>
</gene>
<accession>W7XHT9</accession>
<organism evidence="1 2">
    <name type="scientific">Tetrahymena thermophila (strain SB210)</name>
    <dbReference type="NCBI Taxonomy" id="312017"/>
    <lineage>
        <taxon>Eukaryota</taxon>
        <taxon>Sar</taxon>
        <taxon>Alveolata</taxon>
        <taxon>Ciliophora</taxon>
        <taxon>Intramacronucleata</taxon>
        <taxon>Oligohymenophorea</taxon>
        <taxon>Hymenostomatida</taxon>
        <taxon>Tetrahymenina</taxon>
        <taxon>Tetrahymenidae</taxon>
        <taxon>Tetrahymena</taxon>
    </lineage>
</organism>
<protein>
    <submittedName>
        <fullName evidence="1">Uncharacterized protein</fullName>
    </submittedName>
</protein>
<dbReference type="GeneID" id="24438499"/>
<dbReference type="RefSeq" id="XP_012653440.1">
    <property type="nucleotide sequence ID" value="XM_012797986.1"/>
</dbReference>
<keyword evidence="2" id="KW-1185">Reference proteome</keyword>
<dbReference type="KEGG" id="tet:TTHERM_000339869"/>
<evidence type="ECO:0000313" key="2">
    <source>
        <dbReference type="Proteomes" id="UP000009168"/>
    </source>
</evidence>
<dbReference type="EMBL" id="GG662666">
    <property type="protein sequence ID" value="EWS74041.1"/>
    <property type="molecule type" value="Genomic_DNA"/>
</dbReference>
<dbReference type="AlphaFoldDB" id="W7XHT9"/>